<dbReference type="HOGENOM" id="CLU_1955048_0_0_9"/>
<sequence length="140" mass="16451">MNMRRLFRLFISLKYERGVIFLFTVMCALFMSALFLHAVALYHTEIQFFEEEKKGYEADYLMKQTLIYVKQTLANTPENVPSLTQTVSFVHGQATYRATRIEPDVWSVTVSCITNAQFRYDVQFQFNASTNNISAWREVY</sequence>
<name>B7GHC7_ANOFW</name>
<feature type="transmembrane region" description="Helical" evidence="1">
    <location>
        <begin position="20"/>
        <end position="42"/>
    </location>
</feature>
<dbReference type="InterPro" id="IPR020372">
    <property type="entry name" value="Competence_ComGG"/>
</dbReference>
<dbReference type="KEGG" id="afl:Aflv_0910"/>
<dbReference type="STRING" id="491915.Aflv_0910"/>
<keyword evidence="1" id="KW-0812">Transmembrane</keyword>
<dbReference type="EMBL" id="CP000922">
    <property type="protein sequence ID" value="ACJ33288.1"/>
    <property type="molecule type" value="Genomic_DNA"/>
</dbReference>
<dbReference type="Pfam" id="PF14173">
    <property type="entry name" value="ComGG"/>
    <property type="match status" value="1"/>
</dbReference>
<dbReference type="Proteomes" id="UP000000742">
    <property type="component" value="Chromosome"/>
</dbReference>
<evidence type="ECO:0000313" key="2">
    <source>
        <dbReference type="EMBL" id="ACJ33288.1"/>
    </source>
</evidence>
<keyword evidence="1" id="KW-0472">Membrane</keyword>
<dbReference type="AlphaFoldDB" id="B7GHC7"/>
<organism evidence="2 3">
    <name type="scientific">Anoxybacillus flavithermus (strain DSM 21510 / WK1)</name>
    <dbReference type="NCBI Taxonomy" id="491915"/>
    <lineage>
        <taxon>Bacteria</taxon>
        <taxon>Bacillati</taxon>
        <taxon>Bacillota</taxon>
        <taxon>Bacilli</taxon>
        <taxon>Bacillales</taxon>
        <taxon>Anoxybacillaceae</taxon>
        <taxon>Anoxybacillus</taxon>
    </lineage>
</organism>
<keyword evidence="1" id="KW-1133">Transmembrane helix</keyword>
<protein>
    <submittedName>
        <fullName evidence="2">Competence protein ComGG</fullName>
    </submittedName>
</protein>
<proteinExistence type="predicted"/>
<dbReference type="eggNOG" id="ENOG5033ESR">
    <property type="taxonomic scope" value="Bacteria"/>
</dbReference>
<gene>
    <name evidence="2" type="primary">comGG</name>
    <name evidence="2" type="ordered locus">Aflv_0910</name>
</gene>
<accession>B7GHC7</accession>
<reference evidence="2 3" key="1">
    <citation type="journal article" date="2008" name="Genome Biol.">
        <title>Encapsulated in silica: genome, proteome and physiology of the thermophilic bacterium Anoxybacillus flavithermus WK1.</title>
        <authorList>
            <person name="Saw J.H."/>
            <person name="Mountain B.W."/>
            <person name="Feng L."/>
            <person name="Omelchenko M.V."/>
            <person name="Hou S."/>
            <person name="Saito J.A."/>
            <person name="Stott M.B."/>
            <person name="Li D."/>
            <person name="Zhao G."/>
            <person name="Wu J."/>
            <person name="Galperin M.Y."/>
            <person name="Koonin E.V."/>
            <person name="Makarova K.S."/>
            <person name="Wolf Y.I."/>
            <person name="Rigden D.J."/>
            <person name="Dunfield P.F."/>
            <person name="Wang L."/>
            <person name="Alam M."/>
        </authorList>
    </citation>
    <scope>NUCLEOTIDE SEQUENCE [LARGE SCALE GENOMIC DNA]</scope>
    <source>
        <strain evidence="3">DSM 21510 / WK1</strain>
    </source>
</reference>
<evidence type="ECO:0000256" key="1">
    <source>
        <dbReference type="SAM" id="Phobius"/>
    </source>
</evidence>
<evidence type="ECO:0000313" key="3">
    <source>
        <dbReference type="Proteomes" id="UP000000742"/>
    </source>
</evidence>